<dbReference type="Proteomes" id="UP000799766">
    <property type="component" value="Unassembled WGS sequence"/>
</dbReference>
<evidence type="ECO:0000256" key="3">
    <source>
        <dbReference type="ARBA" id="ARBA00006731"/>
    </source>
</evidence>
<dbReference type="GO" id="GO:0006979">
    <property type="term" value="P:response to oxidative stress"/>
    <property type="evidence" value="ECO:0007669"/>
    <property type="project" value="TreeGrafter"/>
</dbReference>
<dbReference type="EMBL" id="MU001694">
    <property type="protein sequence ID" value="KAF2453884.1"/>
    <property type="molecule type" value="Genomic_DNA"/>
</dbReference>
<dbReference type="OrthoDB" id="289228at2759"/>
<reference evidence="8" key="1">
    <citation type="journal article" date="2020" name="Stud. Mycol.">
        <title>101 Dothideomycetes genomes: a test case for predicting lifestyles and emergence of pathogens.</title>
        <authorList>
            <person name="Haridas S."/>
            <person name="Albert R."/>
            <person name="Binder M."/>
            <person name="Bloem J."/>
            <person name="Labutti K."/>
            <person name="Salamov A."/>
            <person name="Andreopoulos B."/>
            <person name="Baker S."/>
            <person name="Barry K."/>
            <person name="Bills G."/>
            <person name="Bluhm B."/>
            <person name="Cannon C."/>
            <person name="Castanera R."/>
            <person name="Culley D."/>
            <person name="Daum C."/>
            <person name="Ezra D."/>
            <person name="Gonzalez J."/>
            <person name="Henrissat B."/>
            <person name="Kuo A."/>
            <person name="Liang C."/>
            <person name="Lipzen A."/>
            <person name="Lutzoni F."/>
            <person name="Magnuson J."/>
            <person name="Mondo S."/>
            <person name="Nolan M."/>
            <person name="Ohm R."/>
            <person name="Pangilinan J."/>
            <person name="Park H.-J."/>
            <person name="Ramirez L."/>
            <person name="Alfaro M."/>
            <person name="Sun H."/>
            <person name="Tritt A."/>
            <person name="Yoshinaga Y."/>
            <person name="Zwiers L.-H."/>
            <person name="Turgeon B."/>
            <person name="Goodwin S."/>
            <person name="Spatafora J."/>
            <person name="Crous P."/>
            <person name="Grigoriev I."/>
        </authorList>
    </citation>
    <scope>NUCLEOTIDE SEQUENCE</scope>
    <source>
        <strain evidence="8">ATCC 16933</strain>
    </source>
</reference>
<evidence type="ECO:0000256" key="1">
    <source>
        <dbReference type="ARBA" id="ARBA00002738"/>
    </source>
</evidence>
<feature type="region of interest" description="Disordered" evidence="6">
    <location>
        <begin position="649"/>
        <end position="674"/>
    </location>
</feature>
<proteinExistence type="inferred from homology"/>
<feature type="region of interest" description="Disordered" evidence="6">
    <location>
        <begin position="172"/>
        <end position="213"/>
    </location>
</feature>
<keyword evidence="5" id="KW-0963">Cytoplasm</keyword>
<evidence type="ECO:0000259" key="7">
    <source>
        <dbReference type="PROSITE" id="PS51886"/>
    </source>
</evidence>
<dbReference type="AlphaFoldDB" id="A0A6A6NR45"/>
<feature type="domain" description="TLDc" evidence="7">
    <location>
        <begin position="414"/>
        <end position="698"/>
    </location>
</feature>
<accession>A0A6A6NR45</accession>
<dbReference type="PANTHER" id="PTHR23354:SF130">
    <property type="entry name" value="RESTRICTION OF TELOMERE CAPPING PROTEIN 5"/>
    <property type="match status" value="1"/>
</dbReference>
<feature type="region of interest" description="Disordered" evidence="6">
    <location>
        <begin position="572"/>
        <end position="596"/>
    </location>
</feature>
<keyword evidence="9" id="KW-1185">Reference proteome</keyword>
<dbReference type="GO" id="GO:0005634">
    <property type="term" value="C:nucleus"/>
    <property type="evidence" value="ECO:0007669"/>
    <property type="project" value="TreeGrafter"/>
</dbReference>
<protein>
    <recommendedName>
        <fullName evidence="4">Restriction of telomere capping protein 5</fullName>
    </recommendedName>
</protein>
<evidence type="ECO:0000256" key="6">
    <source>
        <dbReference type="SAM" id="MobiDB-lite"/>
    </source>
</evidence>
<evidence type="ECO:0000256" key="4">
    <source>
        <dbReference type="ARBA" id="ARBA00015163"/>
    </source>
</evidence>
<sequence length="753" mass="78811">MGQGGSAPQAPVSIDALHHRLTRHLGATCFTPLELYSLHSLFAHLSDLEPSSHTRYISEPTLARFLALPDALAVAPVLFMLASWWGAWPFPSRAPAILDEAALVRVVVVGTGRAGRAGKKKRRASLVAVGSVEGTPAGREGRGDFGEKYAREVYRGLAVYDRGLAADAAAVEKEGVAESPEDGENDGGGKDTSVSSHAPGFVIDAPTKDDDEDLTTLLDDADLEDDNDPLALAALEAMDVASADAFLHSDHSSVRHSIIPTDNFARLIELLLLIAPLHPQEPLAAYGAQLADPERLANIRRASKAVLAAFGGANGGQLSAGIGFKKFMKAVKEETPHIFEGLGPLFEHFLFSRELDDLHKKKAGNGSAATRLTTASLLTAPDPSALASDPSASTKIPTTLAPLLPPPSDPSATRILTPTLLSQLSFIIPGSDLFQRLRPLYSGSQHGFSMGAFEKHVFKWQAPTLLLVKGELLTDDNTGPRERDFLASLPSRRKRWPCSADALGLSSADTALVYGAFVPAPWKQTPRHPFSDARTALFQLAPAHAVCRASPLQAEYAYFARGAGLGFGSPVPGSGPAAALSRKSSYGPGASGGGGGGGSFGGSSSYGSYGGSGLGGGGGAAHVELGPMSLHLDDGLEFGVFTHAGEGGGSFRPSSTYTQHGRSPPPAAAASSGQRGAAQKGDFCDRFAVTALEVWGCGGAEEAEAQRRAWLWEEAEAERRRRVNLGTGDVEADRELLRLAGIIGGERSGGSMG</sequence>
<comment type="subcellular location">
    <subcellularLocation>
        <location evidence="2">Cytoplasm</location>
    </subcellularLocation>
</comment>
<name>A0A6A6NR45_9PEZI</name>
<dbReference type="SMART" id="SM00584">
    <property type="entry name" value="TLDc"/>
    <property type="match status" value="1"/>
</dbReference>
<dbReference type="GO" id="GO:0005737">
    <property type="term" value="C:cytoplasm"/>
    <property type="evidence" value="ECO:0007669"/>
    <property type="project" value="UniProtKB-SubCell"/>
</dbReference>
<evidence type="ECO:0000256" key="2">
    <source>
        <dbReference type="ARBA" id="ARBA00004496"/>
    </source>
</evidence>
<dbReference type="InterPro" id="IPR006571">
    <property type="entry name" value="TLDc_dom"/>
</dbReference>
<dbReference type="PANTHER" id="PTHR23354">
    <property type="entry name" value="NUCLEOLAR PROTEIN 7/ESTROGEN RECEPTOR COACTIVATOR-RELATED"/>
    <property type="match status" value="1"/>
</dbReference>
<gene>
    <name evidence="8" type="ORF">BDY21DRAFT_416977</name>
</gene>
<evidence type="ECO:0000313" key="9">
    <source>
        <dbReference type="Proteomes" id="UP000799766"/>
    </source>
</evidence>
<dbReference type="Pfam" id="PF07534">
    <property type="entry name" value="TLD"/>
    <property type="match status" value="1"/>
</dbReference>
<comment type="similarity">
    <text evidence="3">Belongs to the RTC5 family.</text>
</comment>
<organism evidence="8 9">
    <name type="scientific">Lineolata rhizophorae</name>
    <dbReference type="NCBI Taxonomy" id="578093"/>
    <lineage>
        <taxon>Eukaryota</taxon>
        <taxon>Fungi</taxon>
        <taxon>Dikarya</taxon>
        <taxon>Ascomycota</taxon>
        <taxon>Pezizomycotina</taxon>
        <taxon>Dothideomycetes</taxon>
        <taxon>Dothideomycetes incertae sedis</taxon>
        <taxon>Lineolatales</taxon>
        <taxon>Lineolataceae</taxon>
        <taxon>Lineolata</taxon>
    </lineage>
</organism>
<evidence type="ECO:0000256" key="5">
    <source>
        <dbReference type="ARBA" id="ARBA00022490"/>
    </source>
</evidence>
<evidence type="ECO:0000313" key="8">
    <source>
        <dbReference type="EMBL" id="KAF2453884.1"/>
    </source>
</evidence>
<dbReference type="PROSITE" id="PS51886">
    <property type="entry name" value="TLDC"/>
    <property type="match status" value="1"/>
</dbReference>
<comment type="function">
    <text evidence="1">May be involved in a process influencing telomere capping.</text>
</comment>